<evidence type="ECO:0000313" key="3">
    <source>
        <dbReference type="EMBL" id="QMS98944.1"/>
    </source>
</evidence>
<name>A0A7D7LN26_9FLAO</name>
<reference evidence="2" key="4">
    <citation type="submission" date="2020-07" db="EMBL/GenBank/DDBJ databases">
        <authorList>
            <person name="Yang C."/>
        </authorList>
    </citation>
    <scope>NUCLEOTIDE SEQUENCE</scope>
    <source>
        <strain evidence="2">Cx-624</strain>
    </source>
</reference>
<proteinExistence type="predicted"/>
<gene>
    <name evidence="3" type="ORF">H1R16_02755</name>
    <name evidence="2" type="ORF">H2507_00520</name>
</gene>
<dbReference type="EMBL" id="CP059472">
    <property type="protein sequence ID" value="QMS98944.1"/>
    <property type="molecule type" value="Genomic_DNA"/>
</dbReference>
<reference evidence="4" key="2">
    <citation type="submission" date="2020-07" db="EMBL/GenBank/DDBJ databases">
        <title>Chryseobacterium sp.cx-624.</title>
        <authorList>
            <person name="Yang C."/>
        </authorList>
    </citation>
    <scope>NUCLEOTIDE SEQUENCE [LARGE SCALE GENOMIC DNA]</scope>
    <source>
        <strain evidence="4">cx-624</strain>
    </source>
</reference>
<protein>
    <recommendedName>
        <fullName evidence="6">TonB C-terminal domain-containing protein</fullName>
    </recommendedName>
</protein>
<evidence type="ECO:0008006" key="6">
    <source>
        <dbReference type="Google" id="ProtNLM"/>
    </source>
</evidence>
<keyword evidence="1" id="KW-0732">Signal</keyword>
<dbReference type="Proteomes" id="UP000539710">
    <property type="component" value="Unassembled WGS sequence"/>
</dbReference>
<evidence type="ECO:0000313" key="2">
    <source>
        <dbReference type="EMBL" id="MBA5245646.1"/>
    </source>
</evidence>
<organism evidence="3 4">
    <name type="scientific">Marnyiella aurantia</name>
    <dbReference type="NCBI Taxonomy" id="2758037"/>
    <lineage>
        <taxon>Bacteria</taxon>
        <taxon>Pseudomonadati</taxon>
        <taxon>Bacteroidota</taxon>
        <taxon>Flavobacteriia</taxon>
        <taxon>Flavobacteriales</taxon>
        <taxon>Weeksellaceae</taxon>
        <taxon>Marnyiella</taxon>
    </lineage>
</organism>
<feature type="signal peptide" evidence="1">
    <location>
        <begin position="1"/>
        <end position="25"/>
    </location>
</feature>
<evidence type="ECO:0000313" key="4">
    <source>
        <dbReference type="Proteomes" id="UP000515349"/>
    </source>
</evidence>
<accession>A0A7D7LN26</accession>
<dbReference type="EMBL" id="JACEUX010000001">
    <property type="protein sequence ID" value="MBA5245646.1"/>
    <property type="molecule type" value="Genomic_DNA"/>
</dbReference>
<evidence type="ECO:0000313" key="5">
    <source>
        <dbReference type="Proteomes" id="UP000539710"/>
    </source>
</evidence>
<dbReference type="Proteomes" id="UP000515349">
    <property type="component" value="Chromosome"/>
</dbReference>
<dbReference type="RefSeq" id="WP_181885773.1">
    <property type="nucleotide sequence ID" value="NZ_CP059472.1"/>
</dbReference>
<keyword evidence="5" id="KW-1185">Reference proteome</keyword>
<feature type="chain" id="PRO_5044656172" description="TonB C-terminal domain-containing protein" evidence="1">
    <location>
        <begin position="26"/>
        <end position="127"/>
    </location>
</feature>
<dbReference type="AlphaFoldDB" id="A0A7D7LN26"/>
<reference evidence="5" key="3">
    <citation type="submission" date="2020-07" db="EMBL/GenBank/DDBJ databases">
        <title>Flavobacterium sp. xlx-214.</title>
        <authorList>
            <person name="Yang C."/>
        </authorList>
    </citation>
    <scope>NUCLEOTIDE SEQUENCE [LARGE SCALE GENOMIC DNA]</scope>
    <source>
        <strain evidence="5">CX-624</strain>
    </source>
</reference>
<evidence type="ECO:0000256" key="1">
    <source>
        <dbReference type="SAM" id="SignalP"/>
    </source>
</evidence>
<sequence>MKKRMIKTAALVTLLLLGFAGSVKAQQNNLIEEVRISNNEDFTQLRNIIQQNFDFADAQLTEGTTNTVVKFEISATGKIENVHAESSCKYINKNLENALSDLQFRFKGQRERTYIYVLPVQIAIASR</sequence>
<dbReference type="KEGG" id="cbau:H1R16_02755"/>
<reference evidence="3" key="1">
    <citation type="submission" date="2020-07" db="EMBL/GenBank/DDBJ databases">
        <title>Chryseobacterium sp. CX-624.</title>
        <authorList>
            <person name="Yang C."/>
        </authorList>
    </citation>
    <scope>NUCLEOTIDE SEQUENCE</scope>
    <source>
        <strain evidence="3">CX-624</strain>
    </source>
</reference>